<dbReference type="Proteomes" id="UP000326380">
    <property type="component" value="Unassembled WGS sequence"/>
</dbReference>
<sequence>MSLPVLGFRALMSVFVAFVVLMLTGTVVPRNADFRETPGGIPVFVVSNGFHTDLVLPAREARTGTDWLARLGQPQWGQAFGASPFVSFGWGNEAFYLESYGGKFPKPGTVARALLPAKTLMHVGFYPAAPTPGEHVVMLRIAPTQYQQLVRYVAESFQPDSAGRWELRNPAGYTAADFFFRARGRYHALRTCNDWTNRGLHEAGIRSALKAPLAASVLYQVRRGVSR</sequence>
<evidence type="ECO:0000313" key="2">
    <source>
        <dbReference type="Proteomes" id="UP000326380"/>
    </source>
</evidence>
<organism evidence="1 2">
    <name type="scientific">Hymenobacter busanensis</name>
    <dbReference type="NCBI Taxonomy" id="2607656"/>
    <lineage>
        <taxon>Bacteria</taxon>
        <taxon>Pseudomonadati</taxon>
        <taxon>Bacteroidota</taxon>
        <taxon>Cytophagia</taxon>
        <taxon>Cytophagales</taxon>
        <taxon>Hymenobacteraceae</taxon>
        <taxon>Hymenobacter</taxon>
    </lineage>
</organism>
<accession>A0A7L4ZTK4</accession>
<dbReference type="RefSeq" id="WP_151077189.1">
    <property type="nucleotide sequence ID" value="NZ_VTWU01000001.1"/>
</dbReference>
<keyword evidence="2" id="KW-1185">Reference proteome</keyword>
<dbReference type="NCBIfam" id="TIGR02117">
    <property type="entry name" value="chp_urease_rgn"/>
    <property type="match status" value="1"/>
</dbReference>
<dbReference type="Pfam" id="PF09601">
    <property type="entry name" value="DUF2459"/>
    <property type="match status" value="1"/>
</dbReference>
<dbReference type="EMBL" id="VTWU01000001">
    <property type="protein sequence ID" value="KAA9339541.1"/>
    <property type="molecule type" value="Genomic_DNA"/>
</dbReference>
<comment type="caution">
    <text evidence="1">The sequence shown here is derived from an EMBL/GenBank/DDBJ whole genome shotgun (WGS) entry which is preliminary data.</text>
</comment>
<name>A0A7L4ZTK4_9BACT</name>
<reference evidence="1 2" key="1">
    <citation type="submission" date="2019-09" db="EMBL/GenBank/DDBJ databases">
        <title>Genome sequence of Hymenobacter sp. M3.</title>
        <authorList>
            <person name="Srinivasan S."/>
        </authorList>
    </citation>
    <scope>NUCLEOTIDE SEQUENCE [LARGE SCALE GENOMIC DNA]</scope>
    <source>
        <strain evidence="1 2">M3</strain>
    </source>
</reference>
<dbReference type="AlphaFoldDB" id="A0A7L4ZTK4"/>
<evidence type="ECO:0000313" key="1">
    <source>
        <dbReference type="EMBL" id="KAA9339541.1"/>
    </source>
</evidence>
<protein>
    <submittedName>
        <fullName evidence="1">TIGR02117 family protein</fullName>
    </submittedName>
</protein>
<dbReference type="InterPro" id="IPR011727">
    <property type="entry name" value="CHP02117"/>
</dbReference>
<gene>
    <name evidence="1" type="ORF">F0P96_02680</name>
</gene>
<proteinExistence type="predicted"/>